<evidence type="ECO:0000313" key="2">
    <source>
        <dbReference type="EMBL" id="NEU65968.1"/>
    </source>
</evidence>
<dbReference type="RefSeq" id="WP_164035260.1">
    <property type="nucleotide sequence ID" value="NZ_JAAGNZ010000001.1"/>
</dbReference>
<evidence type="ECO:0000313" key="3">
    <source>
        <dbReference type="Proteomes" id="UP000477386"/>
    </source>
</evidence>
<keyword evidence="3" id="KW-1185">Reference proteome</keyword>
<proteinExistence type="predicted"/>
<accession>A0A6M0ICW9</accession>
<comment type="caution">
    <text evidence="2">The sequence shown here is derived from an EMBL/GenBank/DDBJ whole genome shotgun (WGS) entry which is preliminary data.</text>
</comment>
<sequence>MAWTSNQQHQLLSLVNQRNERERLTRFLADAEAVQTSQLAKLAMLTDQLSQEQRDVDQLTGLSWRTIYYTILQRKQEQLTNEEAEVAQLELAYGTATDELQQTRQLIETYSQKLTAYASVDRDYEALMAQKRAVIQLRWDSIGRQYDQLVADVEAADRQFIEAQQAFRAGRLALDELYKTNTMLMDAQHIGYLDLVGLTLASYAKLKKLDDVRAQTFALQQALYQFQREYADLGYELRREVHITGWYLIGDAFFDNAFSDRITQTRIENALDASEEVRQILIPVVNQLANQIGPFKDALATKSLALQTFLEEV</sequence>
<dbReference type="Proteomes" id="UP000477386">
    <property type="component" value="Unassembled WGS sequence"/>
</dbReference>
<protein>
    <submittedName>
        <fullName evidence="2">Uncharacterized protein</fullName>
    </submittedName>
</protein>
<name>A0A6M0ICW9_9BACT</name>
<dbReference type="AlphaFoldDB" id="A0A6M0ICW9"/>
<reference evidence="2 3" key="1">
    <citation type="submission" date="2020-02" db="EMBL/GenBank/DDBJ databases">
        <title>Draft genome sequence of two Spirosoma agri KCTC 52727 and Spirosoma terrae KCTC 52035.</title>
        <authorList>
            <person name="Rojas J."/>
            <person name="Ambika Manirajan B."/>
            <person name="Ratering S."/>
            <person name="Suarez C."/>
            <person name="Schnell S."/>
        </authorList>
    </citation>
    <scope>NUCLEOTIDE SEQUENCE [LARGE SCALE GENOMIC DNA]</scope>
    <source>
        <strain evidence="2 3">KCTC 52727</strain>
    </source>
</reference>
<gene>
    <name evidence="2" type="ORF">GK091_03680</name>
</gene>
<feature type="coiled-coil region" evidence="1">
    <location>
        <begin position="42"/>
        <end position="99"/>
    </location>
</feature>
<evidence type="ECO:0000256" key="1">
    <source>
        <dbReference type="SAM" id="Coils"/>
    </source>
</evidence>
<organism evidence="2 3">
    <name type="scientific">Spirosoma agri</name>
    <dbReference type="NCBI Taxonomy" id="1987381"/>
    <lineage>
        <taxon>Bacteria</taxon>
        <taxon>Pseudomonadati</taxon>
        <taxon>Bacteroidota</taxon>
        <taxon>Cytophagia</taxon>
        <taxon>Cytophagales</taxon>
        <taxon>Cytophagaceae</taxon>
        <taxon>Spirosoma</taxon>
    </lineage>
</organism>
<dbReference type="EMBL" id="JAAGNZ010000001">
    <property type="protein sequence ID" value="NEU65968.1"/>
    <property type="molecule type" value="Genomic_DNA"/>
</dbReference>
<keyword evidence="1" id="KW-0175">Coiled coil</keyword>